<name>A0A6G0R3U8_9STRA</name>
<keyword evidence="2" id="KW-0732">Signal</keyword>
<evidence type="ECO:0008006" key="5">
    <source>
        <dbReference type="Google" id="ProtNLM"/>
    </source>
</evidence>
<reference evidence="3 4" key="1">
    <citation type="submission" date="2018-09" db="EMBL/GenBank/DDBJ databases">
        <title>Genomic investigation of the strawberry pathogen Phytophthora fragariae indicates pathogenicity is determined by transcriptional variation in three key races.</title>
        <authorList>
            <person name="Adams T.M."/>
            <person name="Armitage A.D."/>
            <person name="Sobczyk M.K."/>
            <person name="Bates H.J."/>
            <person name="Dunwell J.M."/>
            <person name="Nellist C.F."/>
            <person name="Harrison R.J."/>
        </authorList>
    </citation>
    <scope>NUCLEOTIDE SEQUENCE [LARGE SCALE GENOMIC DNA]</scope>
    <source>
        <strain evidence="3 4">NOV-77</strain>
    </source>
</reference>
<gene>
    <name evidence="3" type="ORF">PF008_g18939</name>
</gene>
<feature type="region of interest" description="Disordered" evidence="1">
    <location>
        <begin position="63"/>
        <end position="92"/>
    </location>
</feature>
<feature type="signal peptide" evidence="2">
    <location>
        <begin position="1"/>
        <end position="22"/>
    </location>
</feature>
<dbReference type="AlphaFoldDB" id="A0A6G0R3U8"/>
<evidence type="ECO:0000313" key="4">
    <source>
        <dbReference type="Proteomes" id="UP000486351"/>
    </source>
</evidence>
<evidence type="ECO:0000256" key="2">
    <source>
        <dbReference type="SAM" id="SignalP"/>
    </source>
</evidence>
<protein>
    <recommendedName>
        <fullName evidence="5">Homeobox domain-containing protein</fullName>
    </recommendedName>
</protein>
<comment type="caution">
    <text evidence="3">The sequence shown here is derived from an EMBL/GenBank/DDBJ whole genome shotgun (WGS) entry which is preliminary data.</text>
</comment>
<proteinExistence type="predicted"/>
<organism evidence="3 4">
    <name type="scientific">Phytophthora fragariae</name>
    <dbReference type="NCBI Taxonomy" id="53985"/>
    <lineage>
        <taxon>Eukaryota</taxon>
        <taxon>Sar</taxon>
        <taxon>Stramenopiles</taxon>
        <taxon>Oomycota</taxon>
        <taxon>Peronosporomycetes</taxon>
        <taxon>Peronosporales</taxon>
        <taxon>Peronosporaceae</taxon>
        <taxon>Phytophthora</taxon>
    </lineage>
</organism>
<dbReference type="Proteomes" id="UP000486351">
    <property type="component" value="Unassembled WGS sequence"/>
</dbReference>
<evidence type="ECO:0000313" key="3">
    <source>
        <dbReference type="EMBL" id="KAE9316693.1"/>
    </source>
</evidence>
<feature type="chain" id="PRO_5026042957" description="Homeobox domain-containing protein" evidence="2">
    <location>
        <begin position="23"/>
        <end position="145"/>
    </location>
</feature>
<dbReference type="EMBL" id="QXFY01001483">
    <property type="protein sequence ID" value="KAE9316693.1"/>
    <property type="molecule type" value="Genomic_DNA"/>
</dbReference>
<sequence>MLRSLQLTVLLLELLLATPAEPQNLRKPMCPVRNMDVEDNINASILDDHFVYACEMVGHIDERSEAHSPISPSRQRASTPAMPAPPPRKRPFNKRIRLTKQQELQLCRHYRSQPRMTYQALASYAHVQFLLIKPPSFQAISRVMW</sequence>
<evidence type="ECO:0000256" key="1">
    <source>
        <dbReference type="SAM" id="MobiDB-lite"/>
    </source>
</evidence>
<accession>A0A6G0R3U8</accession>